<dbReference type="RefSeq" id="WP_122195155.1">
    <property type="nucleotide sequence ID" value="NZ_JBHSKC010000008.1"/>
</dbReference>
<keyword evidence="4" id="KW-1185">Reference proteome</keyword>
<feature type="region of interest" description="Disordered" evidence="1">
    <location>
        <begin position="133"/>
        <end position="171"/>
    </location>
</feature>
<proteinExistence type="predicted"/>
<evidence type="ECO:0000313" key="3">
    <source>
        <dbReference type="EMBL" id="RMI43697.1"/>
    </source>
</evidence>
<sequence length="171" mass="17727">MPFAGPYAHFGFHPDETWIYGTDRLELCVAPGAATALGGLVVAAGSNRVVASLGGWLAALGGAWFAVGTQTAVLWDVNGIGDPLGATKGRHLAEQLGGFTGLGVVIVFFAAVALGRFAVVGVRDVAAEPSEASGFRDETAVTQPLRPSYGRYARQPDDGSDQRVAPDEHGF</sequence>
<keyword evidence="2" id="KW-1133">Transmembrane helix</keyword>
<evidence type="ECO:0000256" key="2">
    <source>
        <dbReference type="SAM" id="Phobius"/>
    </source>
</evidence>
<feature type="transmembrane region" description="Helical" evidence="2">
    <location>
        <begin position="95"/>
        <end position="114"/>
    </location>
</feature>
<gene>
    <name evidence="3" type="ORF">EBO15_15825</name>
</gene>
<organism evidence="3 4">
    <name type="scientific">Actinomadura harenae</name>
    <dbReference type="NCBI Taxonomy" id="2483351"/>
    <lineage>
        <taxon>Bacteria</taxon>
        <taxon>Bacillati</taxon>
        <taxon>Actinomycetota</taxon>
        <taxon>Actinomycetes</taxon>
        <taxon>Streptosporangiales</taxon>
        <taxon>Thermomonosporaceae</taxon>
        <taxon>Actinomadura</taxon>
    </lineage>
</organism>
<dbReference type="AlphaFoldDB" id="A0A3M2M241"/>
<keyword evidence="2" id="KW-0472">Membrane</keyword>
<dbReference type="Proteomes" id="UP000282674">
    <property type="component" value="Unassembled WGS sequence"/>
</dbReference>
<feature type="transmembrane region" description="Helical" evidence="2">
    <location>
        <begin position="24"/>
        <end position="44"/>
    </location>
</feature>
<keyword evidence="2" id="KW-0812">Transmembrane</keyword>
<evidence type="ECO:0000313" key="4">
    <source>
        <dbReference type="Proteomes" id="UP000282674"/>
    </source>
</evidence>
<feature type="transmembrane region" description="Helical" evidence="2">
    <location>
        <begin position="56"/>
        <end position="75"/>
    </location>
</feature>
<dbReference type="EMBL" id="RFFG01000024">
    <property type="protein sequence ID" value="RMI43697.1"/>
    <property type="molecule type" value="Genomic_DNA"/>
</dbReference>
<feature type="compositionally biased region" description="Basic and acidic residues" evidence="1">
    <location>
        <begin position="154"/>
        <end position="171"/>
    </location>
</feature>
<evidence type="ECO:0000256" key="1">
    <source>
        <dbReference type="SAM" id="MobiDB-lite"/>
    </source>
</evidence>
<reference evidence="3 4" key="1">
    <citation type="submission" date="2018-10" db="EMBL/GenBank/DDBJ databases">
        <title>Isolation from soil.</title>
        <authorList>
            <person name="Hu J."/>
        </authorList>
    </citation>
    <scope>NUCLEOTIDE SEQUENCE [LARGE SCALE GENOMIC DNA]</scope>
    <source>
        <strain evidence="3 4">NEAU-Ht49</strain>
    </source>
</reference>
<dbReference type="OrthoDB" id="3208582at2"/>
<accession>A0A3M2M241</accession>
<protein>
    <submittedName>
        <fullName evidence="3">Uncharacterized protein</fullName>
    </submittedName>
</protein>
<name>A0A3M2M241_9ACTN</name>
<comment type="caution">
    <text evidence="3">The sequence shown here is derived from an EMBL/GenBank/DDBJ whole genome shotgun (WGS) entry which is preliminary data.</text>
</comment>